<dbReference type="InterPro" id="IPR029063">
    <property type="entry name" value="SAM-dependent_MTases_sf"/>
</dbReference>
<dbReference type="SUPFAM" id="SSF53335">
    <property type="entry name" value="S-adenosyl-L-methionine-dependent methyltransferases"/>
    <property type="match status" value="1"/>
</dbReference>
<name>A0A2B5QQE3_9BACI</name>
<evidence type="ECO:0000256" key="1">
    <source>
        <dbReference type="ARBA" id="ARBA00022603"/>
    </source>
</evidence>
<reference evidence="4 5" key="1">
    <citation type="submission" date="2017-09" db="EMBL/GenBank/DDBJ databases">
        <title>Large-scale bioinformatics analysis of Bacillus genomes uncovers conserved roles of natural products in bacterial physiology.</title>
        <authorList>
            <consortium name="Agbiome Team Llc"/>
            <person name="Bleich R.M."/>
            <person name="Grubbs K.J."/>
            <person name="Santa Maria K.C."/>
            <person name="Allen S.E."/>
            <person name="Farag S."/>
            <person name="Shank E.A."/>
            <person name="Bowers A."/>
        </authorList>
    </citation>
    <scope>NUCLEOTIDE SEQUENCE [LARGE SCALE GENOMIC DNA]</scope>
    <source>
        <strain evidence="4 5">AFS009893</strain>
    </source>
</reference>
<keyword evidence="2" id="KW-0808">Transferase</keyword>
<dbReference type="InterPro" id="IPR029044">
    <property type="entry name" value="Nucleotide-diphossugar_trans"/>
</dbReference>
<dbReference type="SUPFAM" id="SSF53448">
    <property type="entry name" value="Nucleotide-diphospho-sugar transferases"/>
    <property type="match status" value="1"/>
</dbReference>
<evidence type="ECO:0000259" key="3">
    <source>
        <dbReference type="Pfam" id="PF13712"/>
    </source>
</evidence>
<gene>
    <name evidence="4" type="ORF">CN613_03615</name>
</gene>
<evidence type="ECO:0000256" key="2">
    <source>
        <dbReference type="ARBA" id="ARBA00022679"/>
    </source>
</evidence>
<dbReference type="EMBL" id="NUDP01000013">
    <property type="protein sequence ID" value="PEM72292.1"/>
    <property type="molecule type" value="Genomic_DNA"/>
</dbReference>
<dbReference type="GO" id="GO:0071770">
    <property type="term" value="P:DIM/DIP cell wall layer assembly"/>
    <property type="evidence" value="ECO:0007669"/>
    <property type="project" value="TreeGrafter"/>
</dbReference>
<evidence type="ECO:0000313" key="5">
    <source>
        <dbReference type="Proteomes" id="UP000219775"/>
    </source>
</evidence>
<dbReference type="AlphaFoldDB" id="A0A2B5QQE3"/>
<evidence type="ECO:0000313" key="4">
    <source>
        <dbReference type="EMBL" id="PEM72292.1"/>
    </source>
</evidence>
<accession>A0A2B5QQE3</accession>
<dbReference type="Gene3D" id="3.40.50.150">
    <property type="entry name" value="Vaccinia Virus protein VP39"/>
    <property type="match status" value="1"/>
</dbReference>
<dbReference type="InterPro" id="IPR059123">
    <property type="entry name" value="StrF_dom"/>
</dbReference>
<dbReference type="GO" id="GO:0005886">
    <property type="term" value="C:plasma membrane"/>
    <property type="evidence" value="ECO:0007669"/>
    <property type="project" value="TreeGrafter"/>
</dbReference>
<dbReference type="Pfam" id="PF13578">
    <property type="entry name" value="Methyltransf_24"/>
    <property type="match status" value="1"/>
</dbReference>
<dbReference type="Proteomes" id="UP000219775">
    <property type="component" value="Unassembled WGS sequence"/>
</dbReference>
<dbReference type="PANTHER" id="PTHR40048:SF1">
    <property type="entry name" value="RHAMNOSYL O-METHYLTRANSFERASE"/>
    <property type="match status" value="1"/>
</dbReference>
<dbReference type="Pfam" id="PF13712">
    <property type="entry name" value="Glyco_tranf_2_5"/>
    <property type="match status" value="1"/>
</dbReference>
<dbReference type="GO" id="GO:0008168">
    <property type="term" value="F:methyltransferase activity"/>
    <property type="evidence" value="ECO:0007669"/>
    <property type="project" value="UniProtKB-KW"/>
</dbReference>
<comment type="caution">
    <text evidence="4">The sequence shown here is derived from an EMBL/GenBank/DDBJ whole genome shotgun (WGS) entry which is preliminary data.</text>
</comment>
<sequence length="443" mass="50937">MNDKKICFISCVNDSIEYSIALKHIKQLEIPEGYEIEIVTIEGAQSMTSGYNQGMKKSDAKYKVYIHQDVSIINKKFISNIIELFNRNAKLGMIGVIGSKTVPKGVWWESSQPYGVVYHTPSGKGQLSLTGRYNVENEYEKVKVIDGLIMATQYDLSWREDLFQGWHFYDVSQCFEFINHGYDIGVPKQDTPWCIHDCGIISYEGFEKERQIFLKNYPDLIHHEWKKNNNVLSEINNYNPTVISMSAWAGHLNFGYDLVRFMKPKKIVELGTHYGASFYSFCQAVKDGNLSTKCFAVDTWKGDQHCGSYGEDVYQTVKGAVNKFYPNIATLVRNTFDEALEMFQDGTVDILHIDGCHSYEAVSHDFQTWLPKVADKGIVLFHDIAVMDKGFGVYKLWNTLKTQYPSIEFRHSFGLGVLFPKGYSEFFKTVLENKEILQRNYEM</sequence>
<organism evidence="4 5">
    <name type="scientific">Bacillus pseudomycoides</name>
    <dbReference type="NCBI Taxonomy" id="64104"/>
    <lineage>
        <taxon>Bacteria</taxon>
        <taxon>Bacillati</taxon>
        <taxon>Bacillota</taxon>
        <taxon>Bacilli</taxon>
        <taxon>Bacillales</taxon>
        <taxon>Bacillaceae</taxon>
        <taxon>Bacillus</taxon>
        <taxon>Bacillus cereus group</taxon>
    </lineage>
</organism>
<protein>
    <recommendedName>
        <fullName evidence="3">Streptomycin biosynthesis protein StrF domain-containing protein</fullName>
    </recommendedName>
</protein>
<dbReference type="Gene3D" id="3.90.550.10">
    <property type="entry name" value="Spore Coat Polysaccharide Biosynthesis Protein SpsA, Chain A"/>
    <property type="match status" value="1"/>
</dbReference>
<keyword evidence="1" id="KW-0489">Methyltransferase</keyword>
<feature type="domain" description="Streptomycin biosynthesis protein StrF" evidence="3">
    <location>
        <begin position="7"/>
        <end position="217"/>
    </location>
</feature>
<proteinExistence type="predicted"/>
<dbReference type="GO" id="GO:0032259">
    <property type="term" value="P:methylation"/>
    <property type="evidence" value="ECO:0007669"/>
    <property type="project" value="UniProtKB-KW"/>
</dbReference>
<dbReference type="PANTHER" id="PTHR40048">
    <property type="entry name" value="RHAMNOSYL O-METHYLTRANSFERASE"/>
    <property type="match status" value="1"/>
</dbReference>